<dbReference type="PANTHER" id="PTHR45641">
    <property type="entry name" value="TETRATRICOPEPTIDE REPEAT PROTEIN (AFU_ORTHOLOGUE AFUA_6G03870)"/>
    <property type="match status" value="1"/>
</dbReference>
<name>A0A816CW27_9BILA</name>
<dbReference type="Pfam" id="PF13424">
    <property type="entry name" value="TPR_12"/>
    <property type="match status" value="1"/>
</dbReference>
<protein>
    <recommendedName>
        <fullName evidence="4">ADP ribosyltransferase domain-containing protein</fullName>
    </recommendedName>
</protein>
<dbReference type="AlphaFoldDB" id="A0A816CW27"/>
<keyword evidence="2 3" id="KW-0802">TPR repeat</keyword>
<evidence type="ECO:0000256" key="3">
    <source>
        <dbReference type="PROSITE-ProRule" id="PRU00339"/>
    </source>
</evidence>
<dbReference type="EMBL" id="CAJNOQ010042399">
    <property type="protein sequence ID" value="CAF1627023.1"/>
    <property type="molecule type" value="Genomic_DNA"/>
</dbReference>
<sequence>MIETCLEYYQNNKIELEKIKTFHDTYKPEDAIIWYTKDSFVYRLINKALRTEDIDLLYLFRFYIVDLCLQLEHERLSITPLTVYRCQIMSREEFEQFETGMLISTNTFFSTTRKLNIALAFISNALNTSEQVAVLFDIKIEFGLTCIVVCDVDKYSEMSGENEILFSIGTVFKINCMTFDMDQNAFKIVMTATDNGFDKVQEHITATYEQFSYMQKPILFGRLLINMGDYLKAERYYNLMLESVEKDSLDAADIIHETANINYLKGQFTIALLKYKYAYDIRKKYLSDTNHPNIAKSLITIGNVFYNSKSYDCAIEKYKQSLAIYHSIYMNEDHSNISKVLINLGKAYIGKNEHKIALDYLTKALQISRRILPLNHQDIGECFEAIGLAYKSLSDYSTAPQYYIQAFDVYAETLPIEHRRLSRVFNGILDVII</sequence>
<feature type="repeat" description="TPR" evidence="3">
    <location>
        <begin position="338"/>
        <end position="371"/>
    </location>
</feature>
<dbReference type="PANTHER" id="PTHR45641:SF19">
    <property type="entry name" value="NEPHROCYSTIN-3"/>
    <property type="match status" value="1"/>
</dbReference>
<dbReference type="InterPro" id="IPR003540">
    <property type="entry name" value="ADP-ribosyltransferase"/>
</dbReference>
<evidence type="ECO:0000259" key="4">
    <source>
        <dbReference type="Pfam" id="PF03496"/>
    </source>
</evidence>
<dbReference type="Proteomes" id="UP000663829">
    <property type="component" value="Unassembled WGS sequence"/>
</dbReference>
<evidence type="ECO:0000313" key="5">
    <source>
        <dbReference type="EMBL" id="CAF1627023.1"/>
    </source>
</evidence>
<dbReference type="SUPFAM" id="SSF56399">
    <property type="entry name" value="ADP-ribosylation"/>
    <property type="match status" value="1"/>
</dbReference>
<dbReference type="Gene3D" id="1.25.40.10">
    <property type="entry name" value="Tetratricopeptide repeat domain"/>
    <property type="match status" value="2"/>
</dbReference>
<dbReference type="SUPFAM" id="SSF48452">
    <property type="entry name" value="TPR-like"/>
    <property type="match status" value="2"/>
</dbReference>
<gene>
    <name evidence="5" type="ORF">GPM918_LOCUS44105</name>
    <name evidence="6" type="ORF">SRO942_LOCUS45813</name>
</gene>
<keyword evidence="1" id="KW-0677">Repeat</keyword>
<comment type="caution">
    <text evidence="5">The sequence shown here is derived from an EMBL/GenBank/DDBJ whole genome shotgun (WGS) entry which is preliminary data.</text>
</comment>
<dbReference type="PROSITE" id="PS51996">
    <property type="entry name" value="TR_MART"/>
    <property type="match status" value="1"/>
</dbReference>
<dbReference type="Pfam" id="PF03496">
    <property type="entry name" value="ADPrib_exo_Tox"/>
    <property type="match status" value="1"/>
</dbReference>
<reference evidence="5" key="1">
    <citation type="submission" date="2021-02" db="EMBL/GenBank/DDBJ databases">
        <authorList>
            <person name="Nowell W R."/>
        </authorList>
    </citation>
    <scope>NUCLEOTIDE SEQUENCE</scope>
</reference>
<evidence type="ECO:0000313" key="7">
    <source>
        <dbReference type="Proteomes" id="UP000663829"/>
    </source>
</evidence>
<keyword evidence="7" id="KW-1185">Reference proteome</keyword>
<organism evidence="5 7">
    <name type="scientific">Didymodactylos carnosus</name>
    <dbReference type="NCBI Taxonomy" id="1234261"/>
    <lineage>
        <taxon>Eukaryota</taxon>
        <taxon>Metazoa</taxon>
        <taxon>Spiralia</taxon>
        <taxon>Gnathifera</taxon>
        <taxon>Rotifera</taxon>
        <taxon>Eurotatoria</taxon>
        <taxon>Bdelloidea</taxon>
        <taxon>Philodinida</taxon>
        <taxon>Philodinidae</taxon>
        <taxon>Didymodactylos</taxon>
    </lineage>
</organism>
<accession>A0A816CW27</accession>
<dbReference type="GO" id="GO:0005576">
    <property type="term" value="C:extracellular region"/>
    <property type="evidence" value="ECO:0007669"/>
    <property type="project" value="InterPro"/>
</dbReference>
<dbReference type="InterPro" id="IPR019734">
    <property type="entry name" value="TPR_rpt"/>
</dbReference>
<proteinExistence type="predicted"/>
<dbReference type="Proteomes" id="UP000681722">
    <property type="component" value="Unassembled WGS sequence"/>
</dbReference>
<dbReference type="SMART" id="SM00028">
    <property type="entry name" value="TPR"/>
    <property type="match status" value="4"/>
</dbReference>
<dbReference type="Gene3D" id="3.90.176.10">
    <property type="entry name" value="Toxin ADP-ribosyltransferase, Chain A, domain 1"/>
    <property type="match status" value="1"/>
</dbReference>
<evidence type="ECO:0000256" key="1">
    <source>
        <dbReference type="ARBA" id="ARBA00022737"/>
    </source>
</evidence>
<dbReference type="PROSITE" id="PS50005">
    <property type="entry name" value="TPR"/>
    <property type="match status" value="1"/>
</dbReference>
<evidence type="ECO:0000313" key="6">
    <source>
        <dbReference type="EMBL" id="CAF4521951.1"/>
    </source>
</evidence>
<evidence type="ECO:0000256" key="2">
    <source>
        <dbReference type="ARBA" id="ARBA00022803"/>
    </source>
</evidence>
<feature type="domain" description="ADP ribosyltransferase" evidence="4">
    <location>
        <begin position="25"/>
        <end position="193"/>
    </location>
</feature>
<dbReference type="EMBL" id="CAJOBC010109952">
    <property type="protein sequence ID" value="CAF4521951.1"/>
    <property type="molecule type" value="Genomic_DNA"/>
</dbReference>
<dbReference type="InterPro" id="IPR011990">
    <property type="entry name" value="TPR-like_helical_dom_sf"/>
</dbReference>